<keyword evidence="2" id="KW-0535">Nitrogen fixation</keyword>
<proteinExistence type="inferred from homology"/>
<evidence type="ECO:0000313" key="3">
    <source>
        <dbReference type="EMBL" id="SBW06699.1"/>
    </source>
</evidence>
<dbReference type="Pfam" id="PF04319">
    <property type="entry name" value="NifZ"/>
    <property type="match status" value="1"/>
</dbReference>
<dbReference type="GO" id="GO:0009399">
    <property type="term" value="P:nitrogen fixation"/>
    <property type="evidence" value="ECO:0007669"/>
    <property type="project" value="InterPro"/>
</dbReference>
<comment type="similarity">
    <text evidence="1">Belongs to the NifZ family.</text>
</comment>
<evidence type="ECO:0000256" key="1">
    <source>
        <dbReference type="ARBA" id="ARBA00008027"/>
    </source>
</evidence>
<sequence length="151" mass="16554">MDARYDFGEAVRVVRNIRNDGTYPGRATGELLVRRGRVGYVRDVGVFLQDQVVYSVHFLEIGRVVGCREQELISAADPWIDSAFDHRDRVAATRALAVAGEVRVEPGEVGEVLRVLRDAETGVIYHVAFAAGMFAVPEAALSAHALKEDGE</sequence>
<dbReference type="EMBL" id="FLUO01000001">
    <property type="protein sequence ID" value="SBW06699.1"/>
    <property type="molecule type" value="Genomic_DNA"/>
</dbReference>
<organism evidence="3">
    <name type="scientific">uncultured Alphaproteobacteria bacterium</name>
    <dbReference type="NCBI Taxonomy" id="91750"/>
    <lineage>
        <taxon>Bacteria</taxon>
        <taxon>Pseudomonadati</taxon>
        <taxon>Pseudomonadota</taxon>
        <taxon>Alphaproteobacteria</taxon>
        <taxon>environmental samples</taxon>
    </lineage>
</organism>
<gene>
    <name evidence="3" type="primary">nifZ</name>
    <name evidence="3" type="ORF">KL86APRO_12141</name>
</gene>
<evidence type="ECO:0000256" key="2">
    <source>
        <dbReference type="ARBA" id="ARBA00023231"/>
    </source>
</evidence>
<dbReference type="AlphaFoldDB" id="A0A212K4P7"/>
<name>A0A212K4P7_9PROT</name>
<reference evidence="3" key="1">
    <citation type="submission" date="2016-04" db="EMBL/GenBank/DDBJ databases">
        <authorList>
            <person name="Evans L.H."/>
            <person name="Alamgir A."/>
            <person name="Owens N."/>
            <person name="Weber N.D."/>
            <person name="Virtaneva K."/>
            <person name="Barbian K."/>
            <person name="Babar A."/>
            <person name="Rosenke K."/>
        </authorList>
    </citation>
    <scope>NUCLEOTIDE SEQUENCE</scope>
    <source>
        <strain evidence="3">86</strain>
    </source>
</reference>
<protein>
    <submittedName>
        <fullName evidence="3">Protein NifZ</fullName>
    </submittedName>
</protein>
<dbReference type="InterPro" id="IPR007415">
    <property type="entry name" value="Nitrogenase_MoFe_mat_NifZ"/>
</dbReference>
<accession>A0A212K4P7</accession>